<dbReference type="PIRSF" id="PIRSF021350">
    <property type="entry name" value="UCP021350"/>
    <property type="match status" value="1"/>
</dbReference>
<dbReference type="EMBL" id="JASTZU010000034">
    <property type="protein sequence ID" value="MDL4840767.1"/>
    <property type="molecule type" value="Genomic_DNA"/>
</dbReference>
<dbReference type="Gene3D" id="1.10.10.1390">
    <property type="entry name" value="ATP-dependent DNA helicase RecQ"/>
    <property type="match status" value="1"/>
</dbReference>
<feature type="domain" description="Helicase Helix-turn-helix" evidence="1">
    <location>
        <begin position="253"/>
        <end position="341"/>
    </location>
</feature>
<dbReference type="RefSeq" id="WP_285931905.1">
    <property type="nucleotide sequence ID" value="NZ_JASTZU010000034.1"/>
</dbReference>
<keyword evidence="3" id="KW-1185">Reference proteome</keyword>
<sequence>MFSLIILECMIKLRAERSVTSIYHLIIGKRSSQTLQDVYLYKLTSYFGILKSLNRKEFDTHIEELVTEGLFSIDNDGLATISSKGRSYYERNQEDFQLKDFNGLNYDRISENFQLRMQLLIQTITNRKLNNSTFIAITDNKQVQQWVKQTYFIHRNQLEHLLSGLYNELLLFLNGLTDKEASLFVHRLTGYEKIGLSKNQLAIKYDMTKTDVELNLVLINHKLLNDLLQDNSTYNYLSIFLKGLNDTYFITDTAAQTYQLLIRGYSIDQISKNRRLKVSTIEDHVVEIAYIDDKFSIRPFLSEHEEKEIVVAVETVNSKRLKKIKTSLNDKYSYFQIRLVLAINR</sequence>
<dbReference type="Proteomes" id="UP001235343">
    <property type="component" value="Unassembled WGS sequence"/>
</dbReference>
<protein>
    <submittedName>
        <fullName evidence="2">Helix-turn-helix domain-containing protein</fullName>
    </submittedName>
</protein>
<gene>
    <name evidence="2" type="ORF">QQS35_09925</name>
</gene>
<dbReference type="InterPro" id="IPR029491">
    <property type="entry name" value="Helicase_HTH"/>
</dbReference>
<proteinExistence type="predicted"/>
<dbReference type="InterPro" id="IPR008308">
    <property type="entry name" value="YpbB-like"/>
</dbReference>
<name>A0ABT7L4H0_9BACI</name>
<evidence type="ECO:0000259" key="1">
    <source>
        <dbReference type="Pfam" id="PF14493"/>
    </source>
</evidence>
<accession>A0ABT7L4H0</accession>
<evidence type="ECO:0000313" key="2">
    <source>
        <dbReference type="EMBL" id="MDL4840767.1"/>
    </source>
</evidence>
<dbReference type="Pfam" id="PF14493">
    <property type="entry name" value="HTH_40"/>
    <property type="match status" value="1"/>
</dbReference>
<evidence type="ECO:0000313" key="3">
    <source>
        <dbReference type="Proteomes" id="UP001235343"/>
    </source>
</evidence>
<reference evidence="2 3" key="1">
    <citation type="submission" date="2023-06" db="EMBL/GenBank/DDBJ databases">
        <title>Aquibacillus rhizosphaerae LR5S19.</title>
        <authorList>
            <person name="Sun J.-Q."/>
        </authorList>
    </citation>
    <scope>NUCLEOTIDE SEQUENCE [LARGE SCALE GENOMIC DNA]</scope>
    <source>
        <strain evidence="2 3">LR5S19</strain>
    </source>
</reference>
<organism evidence="2 3">
    <name type="scientific">Aquibacillus rhizosphaerae</name>
    <dbReference type="NCBI Taxonomy" id="3051431"/>
    <lineage>
        <taxon>Bacteria</taxon>
        <taxon>Bacillati</taxon>
        <taxon>Bacillota</taxon>
        <taxon>Bacilli</taxon>
        <taxon>Bacillales</taxon>
        <taxon>Bacillaceae</taxon>
        <taxon>Aquibacillus</taxon>
    </lineage>
</organism>
<comment type="caution">
    <text evidence="2">The sequence shown here is derived from an EMBL/GenBank/DDBJ whole genome shotgun (WGS) entry which is preliminary data.</text>
</comment>